<evidence type="ECO:0000256" key="1">
    <source>
        <dbReference type="SAM" id="MobiDB-lite"/>
    </source>
</evidence>
<gene>
    <name evidence="2" type="ORF">J2W52_004746</name>
</gene>
<feature type="compositionally biased region" description="Polar residues" evidence="1">
    <location>
        <begin position="100"/>
        <end position="112"/>
    </location>
</feature>
<feature type="region of interest" description="Disordered" evidence="1">
    <location>
        <begin position="88"/>
        <end position="118"/>
    </location>
</feature>
<accession>A0ABU1SW57</accession>
<evidence type="ECO:0000313" key="2">
    <source>
        <dbReference type="EMBL" id="MDR6903113.1"/>
    </source>
</evidence>
<organism evidence="2 3">
    <name type="scientific">Rhizobium miluonense</name>
    <dbReference type="NCBI Taxonomy" id="411945"/>
    <lineage>
        <taxon>Bacteria</taxon>
        <taxon>Pseudomonadati</taxon>
        <taxon>Pseudomonadota</taxon>
        <taxon>Alphaproteobacteria</taxon>
        <taxon>Hyphomicrobiales</taxon>
        <taxon>Rhizobiaceae</taxon>
        <taxon>Rhizobium/Agrobacterium group</taxon>
        <taxon>Rhizobium</taxon>
    </lineage>
</organism>
<dbReference type="Proteomes" id="UP001250791">
    <property type="component" value="Unassembled WGS sequence"/>
</dbReference>
<sequence length="118" mass="13268">MLEGTFSSPIELLGSELGGSSDMEIQRSFERRRPTRGVPYSLADFQKKYGLDDATAEDLFVRFGPSSIELDLLMAAKRKTLSFDDLTNEMPLRSACPKETNPSSGTRRSFNGRQRRTK</sequence>
<name>A0ABU1SW57_9HYPH</name>
<evidence type="ECO:0000313" key="3">
    <source>
        <dbReference type="Proteomes" id="UP001250791"/>
    </source>
</evidence>
<dbReference type="EMBL" id="JAVDUP010000006">
    <property type="protein sequence ID" value="MDR6903113.1"/>
    <property type="molecule type" value="Genomic_DNA"/>
</dbReference>
<protein>
    <submittedName>
        <fullName evidence="2">Uncharacterized protein</fullName>
    </submittedName>
</protein>
<proteinExistence type="predicted"/>
<keyword evidence="3" id="KW-1185">Reference proteome</keyword>
<reference evidence="2 3" key="1">
    <citation type="submission" date="2023-07" db="EMBL/GenBank/DDBJ databases">
        <title>Sorghum-associated microbial communities from plants grown in Nebraska, USA.</title>
        <authorList>
            <person name="Schachtman D."/>
        </authorList>
    </citation>
    <scope>NUCLEOTIDE SEQUENCE [LARGE SCALE GENOMIC DNA]</scope>
    <source>
        <strain evidence="2 3">3199</strain>
    </source>
</reference>
<comment type="caution">
    <text evidence="2">The sequence shown here is derived from an EMBL/GenBank/DDBJ whole genome shotgun (WGS) entry which is preliminary data.</text>
</comment>